<evidence type="ECO:0000313" key="2">
    <source>
        <dbReference type="EMBL" id="CAF1052229.1"/>
    </source>
</evidence>
<sequence>MPVCQGIGNLLNRMKKSIVELNIFHSNTSSAIDENEIKIELISTRIFLLFLVVFLGILTGYISEIQLYKQYSTIISCPCTTVSFPYEQFLNVKVTYHQICQSIYTTQFWINLIKSSSIIQQPSPTFRYLGGPLFQLLTSFCSLTNTTIDQGLNNFYKTLFISGTVMSLEIFRKQTDELIELFISSTTNSFTRSLDIIRDATHHNGIISGLLTNFDYSVQSYKTPRNIILYSTLSDYHTFTDSTSNCSCLDSPSCIIPIYVNNGNSFLVPGMYAGCFVVEALLQSNLICLYNQSCIDDLRYALNTSATNLTTTALDLTLPTQYQPNTTINDILSKLMVEQWINTTSHRDYYNQCNPIQCQYSYVGKNDFITVITTIIGLIGGLITILKVVVPRLVAKIRSFQHRQNTERVPIRTRIVGLWIQLKILIIKLNLFHSDVDVSEDEIKGEIISTRVYVILLVLSILTLTIYRLQVKIIQTITIQSPSYTKYLELHEIYSSSLTCPCTNIGIEQGNFINIDATFHQVCQSDFIKENYLLFLKNSVLDDLIQSGQGHLQFVASWCRLANESLRDGRLVFNSQQLITQEVLSIDILEKEVQSLSILFFTSTISTFVRSLSIVHETIHMNALQNGFQTNFYPQITGTFPLLNLVTATVIYPPNACSCAVYSTCTAPNIFPVQNNSNTIIFTFPGLLTGCYLDESTFQSTLQCYYNQTCLDTVHHFLQSTLSTNITALNRTVDSQYNETSIIRDIVNNMMIENWTAVAFHQSFYETCQPSLCTYSYQTQNSISAVITIVIQLVGGLTVLLKILVPKIVKIFRSSRCIHHENTTQGFSINQIFIKIKDFVKNFNLFHSKISFQTNLQRQIQFEVMSTRLFIFLFIVSLSIFVILISLIPVKQTVTFDKPSYENYSILYKQQNQSLECSCTTLSIEYKQFLQVKVNRTHQICQSIYITDQWILFISQHPYVLYVRDFRILGPSFFRALASLCTLTAQAISDELIAFHTQQFVTRYVISFDLFQEQVRSSIEYFITSTTLNFIRSLQLVRDTTQGNILFATRGTNMMFTFTVPDNKTVILSTLYTLYGNSSSLCSCQDTSQCVNQSRIYTNYTGETIKYSLPGMYAGCFVVEALLQSNLICLYNQSCIDDLRYALNASATNLTITALDLTLPTQYQPNTSINDILSKLMVEQWINTTSHRDYYNQCNPIQCQYSYVGKNDFITVITTIIGLIGGLNTILRFVTPRLIKIYSKYQTNRVQPFIGE</sequence>
<reference evidence="2" key="1">
    <citation type="submission" date="2021-02" db="EMBL/GenBank/DDBJ databases">
        <authorList>
            <person name="Nowell W R."/>
        </authorList>
    </citation>
    <scope>NUCLEOTIDE SEQUENCE</scope>
</reference>
<name>A0A814KGQ0_9BILA</name>
<feature type="transmembrane region" description="Helical" evidence="1">
    <location>
        <begin position="368"/>
        <end position="390"/>
    </location>
</feature>
<dbReference type="AlphaFoldDB" id="A0A814KGQ0"/>
<feature type="transmembrane region" description="Helical" evidence="1">
    <location>
        <begin position="46"/>
        <end position="63"/>
    </location>
</feature>
<keyword evidence="1" id="KW-1133">Transmembrane helix</keyword>
<evidence type="ECO:0000313" key="3">
    <source>
        <dbReference type="Proteomes" id="UP000663860"/>
    </source>
</evidence>
<dbReference type="Proteomes" id="UP000663860">
    <property type="component" value="Unassembled WGS sequence"/>
</dbReference>
<feature type="transmembrane region" description="Helical" evidence="1">
    <location>
        <begin position="783"/>
        <end position="805"/>
    </location>
</feature>
<dbReference type="EMBL" id="CAJNOE010000211">
    <property type="protein sequence ID" value="CAF1052229.1"/>
    <property type="molecule type" value="Genomic_DNA"/>
</dbReference>
<organism evidence="2 3">
    <name type="scientific">Adineta steineri</name>
    <dbReference type="NCBI Taxonomy" id="433720"/>
    <lineage>
        <taxon>Eukaryota</taxon>
        <taxon>Metazoa</taxon>
        <taxon>Spiralia</taxon>
        <taxon>Gnathifera</taxon>
        <taxon>Rotifera</taxon>
        <taxon>Eurotatoria</taxon>
        <taxon>Bdelloidea</taxon>
        <taxon>Adinetida</taxon>
        <taxon>Adinetidae</taxon>
        <taxon>Adineta</taxon>
    </lineage>
</organism>
<feature type="transmembrane region" description="Helical" evidence="1">
    <location>
        <begin position="869"/>
        <end position="890"/>
    </location>
</feature>
<comment type="caution">
    <text evidence="2">The sequence shown here is derived from an EMBL/GenBank/DDBJ whole genome shotgun (WGS) entry which is preliminary data.</text>
</comment>
<feature type="transmembrane region" description="Helical" evidence="1">
    <location>
        <begin position="1209"/>
        <end position="1230"/>
    </location>
</feature>
<protein>
    <submittedName>
        <fullName evidence="2">Uncharacterized protein</fullName>
    </submittedName>
</protein>
<proteinExistence type="predicted"/>
<evidence type="ECO:0000256" key="1">
    <source>
        <dbReference type="SAM" id="Phobius"/>
    </source>
</evidence>
<keyword evidence="1" id="KW-0472">Membrane</keyword>
<gene>
    <name evidence="2" type="ORF">IZO911_LOCUS20398</name>
</gene>
<feature type="transmembrane region" description="Helical" evidence="1">
    <location>
        <begin position="452"/>
        <end position="469"/>
    </location>
</feature>
<accession>A0A814KGQ0</accession>
<keyword evidence="1" id="KW-0812">Transmembrane</keyword>